<dbReference type="InterPro" id="IPR052389">
    <property type="entry name" value="Sec_Metab_Biosynth-Assoc"/>
</dbReference>
<dbReference type="Pfam" id="PF13622">
    <property type="entry name" value="4HBT_3"/>
    <property type="match status" value="1"/>
</dbReference>
<protein>
    <submittedName>
        <fullName evidence="3">Thioesterase-like superfamily protein</fullName>
    </submittedName>
</protein>
<keyword evidence="4" id="KW-1185">Reference proteome</keyword>
<dbReference type="SUPFAM" id="SSF54637">
    <property type="entry name" value="Thioesterase/thiol ester dehydrase-isomerase"/>
    <property type="match status" value="2"/>
</dbReference>
<sequence length="271" mass="29272">MKFLEALRQAPGEVSEPGSLSISDRWDILGYPNGGYLAALAAATMAQVTGPHQDPLTLSAHFLGHPTAGPARADVQLVDSKKSLSRTLMSLAQNGAATGLYTGTFTDFSQARGDTLASSRCRSLPDIASFVPLQDLPHLPLPPAFASRFDLRVRPELLSKPDPRNKAEVEGWISFSDDIEPDLYSLILFADAFPPTLFCVLPPQAWGSIPTLEYTVHLKAHPCPGPIYGRFVTEHMVSGFLEIDGELWDCEGNLVAVSRQVAKSRLTSSAA</sequence>
<dbReference type="InterPro" id="IPR042171">
    <property type="entry name" value="Acyl-CoA_hotdog"/>
</dbReference>
<dbReference type="RefSeq" id="WP_042125676.1">
    <property type="nucleotide sequence ID" value="NZ_FZOL01000007.1"/>
</dbReference>
<evidence type="ECO:0000313" key="3">
    <source>
        <dbReference type="EMBL" id="SNS39255.1"/>
    </source>
</evidence>
<reference evidence="4" key="1">
    <citation type="submission" date="2017-06" db="EMBL/GenBank/DDBJ databases">
        <authorList>
            <person name="Varghese N."/>
            <person name="Submissions S."/>
        </authorList>
    </citation>
    <scope>NUCLEOTIDE SEQUENCE [LARGE SCALE GENOMIC DNA]</scope>
    <source>
        <strain evidence="4">DSM 22348</strain>
    </source>
</reference>
<feature type="domain" description="Acyl-CoA thioesterase-like C-terminal" evidence="2">
    <location>
        <begin position="138"/>
        <end position="262"/>
    </location>
</feature>
<dbReference type="Gene3D" id="2.40.160.210">
    <property type="entry name" value="Acyl-CoA thioesterase, double hotdog domain"/>
    <property type="match status" value="1"/>
</dbReference>
<evidence type="ECO:0000259" key="2">
    <source>
        <dbReference type="Pfam" id="PF20789"/>
    </source>
</evidence>
<organism evidence="3 4">
    <name type="scientific">Pseudomonas japonica</name>
    <dbReference type="NCBI Taxonomy" id="256466"/>
    <lineage>
        <taxon>Bacteria</taxon>
        <taxon>Pseudomonadati</taxon>
        <taxon>Pseudomonadota</taxon>
        <taxon>Gammaproteobacteria</taxon>
        <taxon>Pseudomonadales</taxon>
        <taxon>Pseudomonadaceae</taxon>
        <taxon>Pseudomonas</taxon>
    </lineage>
</organism>
<dbReference type="PANTHER" id="PTHR38110:SF1">
    <property type="entry name" value="THIOESTERASE DOMAIN-CONTAINING PROTEIN"/>
    <property type="match status" value="1"/>
</dbReference>
<gene>
    <name evidence="3" type="ORF">SAMN05444352_10783</name>
</gene>
<dbReference type="InterPro" id="IPR049449">
    <property type="entry name" value="TesB_ACOT8-like_N"/>
</dbReference>
<evidence type="ECO:0000313" key="4">
    <source>
        <dbReference type="Proteomes" id="UP000198407"/>
    </source>
</evidence>
<name>A0A239E3E9_9PSED</name>
<accession>A0A239E3E9</accession>
<dbReference type="STRING" id="1215104.GCA_000730585_02436"/>
<proteinExistence type="predicted"/>
<dbReference type="AlphaFoldDB" id="A0A239E3E9"/>
<dbReference type="InterPro" id="IPR049450">
    <property type="entry name" value="ACOT8-like_C"/>
</dbReference>
<dbReference type="Proteomes" id="UP000198407">
    <property type="component" value="Unassembled WGS sequence"/>
</dbReference>
<dbReference type="InterPro" id="IPR029069">
    <property type="entry name" value="HotDog_dom_sf"/>
</dbReference>
<feature type="domain" description="Acyl-CoA thioesterase-like N-terminal HotDog" evidence="1">
    <location>
        <begin position="23"/>
        <end position="104"/>
    </location>
</feature>
<dbReference type="Pfam" id="PF20789">
    <property type="entry name" value="4HBT_3C"/>
    <property type="match status" value="1"/>
</dbReference>
<dbReference type="EMBL" id="FZOL01000007">
    <property type="protein sequence ID" value="SNS39255.1"/>
    <property type="molecule type" value="Genomic_DNA"/>
</dbReference>
<evidence type="ECO:0000259" key="1">
    <source>
        <dbReference type="Pfam" id="PF13622"/>
    </source>
</evidence>
<dbReference type="PANTHER" id="PTHR38110">
    <property type="entry name" value="CHROMOSOME 23, WHOLE GENOME SHOTGUN SEQUENCE"/>
    <property type="match status" value="1"/>
</dbReference>
<dbReference type="OrthoDB" id="7059210at2"/>